<dbReference type="SMART" id="SM00436">
    <property type="entry name" value="TOP1Bc"/>
    <property type="match status" value="1"/>
</dbReference>
<dbReference type="InterPro" id="IPR014001">
    <property type="entry name" value="Helicase_ATP-bd"/>
</dbReference>
<comment type="catalytic activity">
    <reaction evidence="13 14 15">
        <text>ATP + H2O = ADP + phosphate + H(+)</text>
        <dbReference type="Rhea" id="RHEA:13065"/>
        <dbReference type="ChEBI" id="CHEBI:15377"/>
        <dbReference type="ChEBI" id="CHEBI:15378"/>
        <dbReference type="ChEBI" id="CHEBI:30616"/>
        <dbReference type="ChEBI" id="CHEBI:43474"/>
        <dbReference type="ChEBI" id="CHEBI:456216"/>
    </reaction>
</comment>
<evidence type="ECO:0000256" key="3">
    <source>
        <dbReference type="ARBA" id="ARBA00022490"/>
    </source>
</evidence>
<feature type="active site" description="O-(5'-phospho-DNA)-tyrosine intermediate" evidence="14">
    <location>
        <position position="890"/>
    </location>
</feature>
<dbReference type="PROSITE" id="PS52036">
    <property type="entry name" value="ZF_RG_N"/>
    <property type="match status" value="1"/>
</dbReference>
<keyword evidence="8 14" id="KW-0067">ATP-binding</keyword>
<evidence type="ECO:0000256" key="11">
    <source>
        <dbReference type="ARBA" id="ARBA00023235"/>
    </source>
</evidence>
<keyword evidence="21" id="KW-1185">Reference proteome</keyword>
<protein>
    <recommendedName>
        <fullName evidence="14 15">Reverse gyrase</fullName>
        <ecNumber evidence="14">5.6.2.-</ecNumber>
    </recommendedName>
</protein>
<dbReference type="SMART" id="SM00437">
    <property type="entry name" value="TOP1Ac"/>
    <property type="match status" value="1"/>
</dbReference>
<dbReference type="GO" id="GO:0006265">
    <property type="term" value="P:DNA topological change"/>
    <property type="evidence" value="ECO:0007669"/>
    <property type="project" value="UniProtKB-UniRule"/>
</dbReference>
<reference evidence="21" key="2">
    <citation type="submission" date="2020-03" db="EMBL/GenBank/DDBJ databases">
        <title>Complete Genome Sequences of Extremely Thermoacidophilic, Metal-Mobilizing Type-Strain Members of the Archaeal Family Sulfolobaceae: Acidianus brierleyi DSM-1651T, Acidianus sulfidivorans DSM-18786T, Metallosphaera hakonensis DSM-7519T, and Metallosphaera prunae DSM-10039T.</title>
        <authorList>
            <person name="Counts J.A."/>
            <person name="Kelly R.M."/>
        </authorList>
    </citation>
    <scope>NUCLEOTIDE SEQUENCE [LARGE SCALE GENOMIC DNA]</scope>
    <source>
        <strain evidence="21">HO1-1</strain>
    </source>
</reference>
<dbReference type="PROSITE" id="PS52039">
    <property type="entry name" value="TOPO_IA_2"/>
    <property type="match status" value="1"/>
</dbReference>
<dbReference type="PROSITE" id="PS52037">
    <property type="entry name" value="ZF_RG_C"/>
    <property type="match status" value="1"/>
</dbReference>
<dbReference type="EC" id="5.6.2.-" evidence="14"/>
<evidence type="ECO:0000256" key="7">
    <source>
        <dbReference type="ARBA" id="ARBA00022833"/>
    </source>
</evidence>
<accession>A0A2U9IVP6</accession>
<dbReference type="InterPro" id="IPR027417">
    <property type="entry name" value="P-loop_NTPase"/>
</dbReference>
<keyword evidence="11 14" id="KW-0413">Isomerase</keyword>
<dbReference type="Pfam" id="PF01751">
    <property type="entry name" value="Toprim"/>
    <property type="match status" value="1"/>
</dbReference>
<reference evidence="21" key="3">
    <citation type="submission" date="2020-03" db="EMBL/GenBank/DDBJ databases">
        <title>Sequencing and Assembly of Multiple Reported Metal-Biooxidizing Members of the Extremely Thermoacidophilic Archaeal Family Sulfolobaceae.</title>
        <authorList>
            <person name="Counts J.A."/>
            <person name="Kelly R.M."/>
        </authorList>
    </citation>
    <scope>NUCLEOTIDE SEQUENCE [LARGE SCALE GENOMIC DNA]</scope>
    <source>
        <strain evidence="21">HO1-1</strain>
    </source>
</reference>
<dbReference type="SUPFAM" id="SSF56712">
    <property type="entry name" value="Prokaryotic type I DNA topoisomerase"/>
    <property type="match status" value="1"/>
</dbReference>
<dbReference type="InterPro" id="IPR040569">
    <property type="entry name" value="Znf_Rg"/>
</dbReference>
<feature type="domain" description="Toprim" evidence="16">
    <location>
        <begin position="573"/>
        <end position="735"/>
    </location>
</feature>
<dbReference type="InterPro" id="IPR013497">
    <property type="entry name" value="Topo_IA_cen"/>
</dbReference>
<keyword evidence="3 14" id="KW-0963">Cytoplasm</keyword>
<dbReference type="Gene3D" id="1.10.460.10">
    <property type="entry name" value="Topoisomerase I, domain 2"/>
    <property type="match status" value="1"/>
</dbReference>
<evidence type="ECO:0000256" key="1">
    <source>
        <dbReference type="ARBA" id="ARBA00004496"/>
    </source>
</evidence>
<dbReference type="Gene3D" id="3.40.50.140">
    <property type="match status" value="1"/>
</dbReference>
<dbReference type="RefSeq" id="WP_110369451.1">
    <property type="nucleotide sequence ID" value="NZ_CP029287.2"/>
</dbReference>
<dbReference type="InterPro" id="IPR005736">
    <property type="entry name" value="Reverse_gyrase"/>
</dbReference>
<evidence type="ECO:0000256" key="8">
    <source>
        <dbReference type="ARBA" id="ARBA00022840"/>
    </source>
</evidence>
<dbReference type="GO" id="GO:0008094">
    <property type="term" value="F:ATP-dependent activity, acting on DNA"/>
    <property type="evidence" value="ECO:0007669"/>
    <property type="project" value="UniProtKB-UniRule"/>
</dbReference>
<dbReference type="CDD" id="cd18798">
    <property type="entry name" value="SF2_C_reverse_gyrase"/>
    <property type="match status" value="1"/>
</dbReference>
<dbReference type="KEGG" id="mhk:DFR87_09920"/>
<dbReference type="PANTHER" id="PTHR43505:SF1">
    <property type="entry name" value="REVERSE GYRASE"/>
    <property type="match status" value="1"/>
</dbReference>
<evidence type="ECO:0000256" key="6">
    <source>
        <dbReference type="ARBA" id="ARBA00022771"/>
    </source>
</evidence>
<dbReference type="GO" id="GO:0003677">
    <property type="term" value="F:DNA binding"/>
    <property type="evidence" value="ECO:0007669"/>
    <property type="project" value="UniProtKB-UniRule"/>
</dbReference>
<dbReference type="PRINTS" id="PR00417">
    <property type="entry name" value="PRTPISMRASEI"/>
</dbReference>
<dbReference type="Gene3D" id="1.10.290.10">
    <property type="entry name" value="Topoisomerase I, domain 4"/>
    <property type="match status" value="1"/>
</dbReference>
<dbReference type="PROSITE" id="PS50880">
    <property type="entry name" value="TOPRIM"/>
    <property type="match status" value="1"/>
</dbReference>
<dbReference type="STRING" id="1293036.GCA_001315825_00640"/>
<evidence type="ECO:0000256" key="15">
    <source>
        <dbReference type="RuleBase" id="RU004026"/>
    </source>
</evidence>
<dbReference type="PROSITE" id="PS51192">
    <property type="entry name" value="HELICASE_ATP_BIND_1"/>
    <property type="match status" value="1"/>
</dbReference>
<keyword evidence="4 14" id="KW-0479">Metal-binding</keyword>
<keyword evidence="7 14" id="KW-0862">Zinc</keyword>
<evidence type="ECO:0000313" key="21">
    <source>
        <dbReference type="Proteomes" id="UP000247586"/>
    </source>
</evidence>
<feature type="domain" description="RG N-terminal-type" evidence="18">
    <location>
        <begin position="1"/>
        <end position="40"/>
    </location>
</feature>
<dbReference type="Proteomes" id="UP000247586">
    <property type="component" value="Chromosome"/>
</dbReference>
<dbReference type="PANTHER" id="PTHR43505">
    <property type="entry name" value="REVERSE GYRASE"/>
    <property type="match status" value="1"/>
</dbReference>
<dbReference type="GO" id="GO:0005524">
    <property type="term" value="F:ATP binding"/>
    <property type="evidence" value="ECO:0007669"/>
    <property type="project" value="UniProtKB-UniRule"/>
</dbReference>
<dbReference type="Pfam" id="PF01131">
    <property type="entry name" value="Topoisom_bac"/>
    <property type="match status" value="1"/>
</dbReference>
<dbReference type="NCBIfam" id="TIGR01054">
    <property type="entry name" value="rgy"/>
    <property type="match status" value="1"/>
</dbReference>
<evidence type="ECO:0000259" key="19">
    <source>
        <dbReference type="PROSITE" id="PS52039"/>
    </source>
</evidence>
<evidence type="ECO:0000256" key="4">
    <source>
        <dbReference type="ARBA" id="ARBA00022723"/>
    </source>
</evidence>
<comment type="cofactor">
    <cofactor evidence="14">
        <name>Zn(2+)</name>
        <dbReference type="ChEBI" id="CHEBI:29105"/>
    </cofactor>
    <text evidence="14">Binds 1 or 2 zinc ions per subunit.</text>
</comment>
<evidence type="ECO:0000256" key="5">
    <source>
        <dbReference type="ARBA" id="ARBA00022741"/>
    </source>
</evidence>
<dbReference type="InterPro" id="IPR011545">
    <property type="entry name" value="DEAD/DEAH_box_helicase_dom"/>
</dbReference>
<dbReference type="Gene3D" id="2.60.510.20">
    <property type="match status" value="1"/>
</dbReference>
<comment type="similarity">
    <text evidence="12 14">In the N-terminal section; belongs to the DEAD box helicase family. DDVD subfamily.</text>
</comment>
<dbReference type="GeneID" id="36835660"/>
<dbReference type="SUPFAM" id="SSF52540">
    <property type="entry name" value="P-loop containing nucleoside triphosphate hydrolases"/>
    <property type="match status" value="2"/>
</dbReference>
<evidence type="ECO:0000256" key="14">
    <source>
        <dbReference type="HAMAP-Rule" id="MF_01125"/>
    </source>
</evidence>
<dbReference type="InterPro" id="IPR003602">
    <property type="entry name" value="Topo_IA_DNA-bd_dom"/>
</dbReference>
<evidence type="ECO:0000256" key="13">
    <source>
        <dbReference type="ARBA" id="ARBA00049360"/>
    </source>
</evidence>
<keyword evidence="10 14" id="KW-0238">DNA-binding</keyword>
<sequence length="1149" mass="129612">MISSVFHGSCPNCQGPLEDYRALAGLPCTECFPGNSDAFRDMPQVEKIKVVYNLLVNSGKLAKYWELYYTSEMYNELIDYFKRVTGNEPWSLQRLWLRRLGERENFSLSAPTGMGKTTTLISYSTYLSKGVLYIVPTKSLQEQICSKIGAISSVACGKVDPEGISVLTVSYVNKNYHLMQNYRPNFIAVDDADAIIKSGKTTDKLVEIMGIPKEVYEDAMRLVRLRRLLYLKEEKDDILEKIASLERKIQSFSGIIAQLVVASATLRPKGVKQKALRYISGFDISTAQTYARNIVDSFTTSSLVEIVQRLGAGGLILVSREYGKEKMKQIREELQSLNLRVELATSGRKFLQDFSAGNTDILVGSASYYGVAVRGIDEPKRLRYVLFYGVPKSRARAEDAVKNPFTLLKVSRLLGMKVPEDEILGLSPAEAQAIKIAMITGQPLQGKLGDLLEKMKDLVTQVQESLRKIDGTIKGETFLLSRKGKDVFIEYPDIITYLQGSGRSSRLLNGGLTKGLSVVLVDDPVIFELFKRKMNFLIPGFSPVSFEAVNLDEVKNEIERTRREGGNKIEVKTALMVVESPTKAKTISRLFGFPARRNIGGVQVYETVVVDDNTVYILDVVATRGHMTDITLDEKGYFGVEVEGDKISPYYSHIYRCVSCKRAVSKEVEVCPYCGSNLITSSLSVINAMRKLALEVDEVFIATDPDTEGEKIAFDVAVNLAPYNPKIARIKYHEVTRSGILQALRSISNLDMNTVHSQVVRRVEDRWIGFELSKLLKLRFGDKNQGAGRVQAPVLGWIVKKTLEYKEKMGWILYVKIGNYVYREYHKEKPNITDNLVEVELLEERDTAMQPLPPFSTDDLLIEAYKWFKIPAERVMRIAQDLFESGLITYHRTDSHHVSGKGMEVAKEYLEGKGLTNYYQPRSWGSEGTHEAIRPTRPLDLDSLKKEIGENPMMLTVKFSWAHFAIYDMIFRRFVASQMKESIGVIRKFTMRMGEKVWNAELLVDMKEGFSSVYKYRLFEVPVGKVSAEVTVTRGSDAKMLTYADVIKEMREKKIGRPSTYAKTIQSLLRHGYVVESKKRAVLVATKKGINAYNFLSQFPDLVSEEVTANLLAKMDLISLGKLEPTSILVTVLNNLQRLEVLPKSEQEI</sequence>
<comment type="similarity">
    <text evidence="14">In the C-terminal section; belongs to the type IA topoisomerase family.</text>
</comment>
<feature type="domain" description="Helicase ATP-binding" evidence="17">
    <location>
        <begin position="97"/>
        <end position="284"/>
    </location>
</feature>
<evidence type="ECO:0000259" key="17">
    <source>
        <dbReference type="PROSITE" id="PS51192"/>
    </source>
</evidence>
<evidence type="ECO:0000256" key="12">
    <source>
        <dbReference type="ARBA" id="ARBA00043976"/>
    </source>
</evidence>
<evidence type="ECO:0000313" key="20">
    <source>
        <dbReference type="EMBL" id="AWR99947.1"/>
    </source>
</evidence>
<name>A0A2U9IVP6_9CREN</name>
<keyword evidence="6 14" id="KW-0863">Zinc-finger</keyword>
<keyword evidence="14" id="KW-0378">Hydrolase</keyword>
<gene>
    <name evidence="14 20" type="primary">rgy</name>
    <name evidence="20" type="ORF">DFR87_09920</name>
</gene>
<dbReference type="InterPro" id="IPR003601">
    <property type="entry name" value="Topo_IA_2"/>
</dbReference>
<comment type="subcellular location">
    <subcellularLocation>
        <location evidence="1 14">Cytoplasm</location>
    </subcellularLocation>
</comment>
<dbReference type="SMART" id="SM00493">
    <property type="entry name" value="TOPRIM"/>
    <property type="match status" value="1"/>
</dbReference>
<proteinExistence type="inferred from homology"/>
<dbReference type="GO" id="GO:0008270">
    <property type="term" value="F:zinc ion binding"/>
    <property type="evidence" value="ECO:0007669"/>
    <property type="project" value="UniProtKB-UniRule"/>
</dbReference>
<dbReference type="InterPro" id="IPR013824">
    <property type="entry name" value="Topo_IA_cen_sub1"/>
</dbReference>
<evidence type="ECO:0000256" key="2">
    <source>
        <dbReference type="ARBA" id="ARBA00011245"/>
    </source>
</evidence>
<comment type="function">
    <text evidence="14">Modifies the topological state of DNA by introducing positive supercoils in an ATP-dependent process, increasing the linking number in steps of +1. Binds to single-stranded DNA, transiently cleaves and then rejoins the ends, introducing a positive supercoil in the process. The scissile phosphodiester is attacked by the catalytic tyrosine of the enzyme, resulting in the formation of a DNA-(5'-phosphotyrosyl)-enzyme intermediate. Probably involved in rewinding DNA strands in regions of the chromosome that have opened up to allow replication, transcription, DNA repair and/or for DNA protection.</text>
</comment>
<keyword evidence="5 14" id="KW-0547">Nucleotide-binding</keyword>
<dbReference type="GO" id="GO:0005737">
    <property type="term" value="C:cytoplasm"/>
    <property type="evidence" value="ECO:0007669"/>
    <property type="project" value="UniProtKB-SubCell"/>
</dbReference>
<dbReference type="EMBL" id="CP029287">
    <property type="protein sequence ID" value="AWR99947.1"/>
    <property type="molecule type" value="Genomic_DNA"/>
</dbReference>
<evidence type="ECO:0000256" key="10">
    <source>
        <dbReference type="ARBA" id="ARBA00023125"/>
    </source>
</evidence>
<dbReference type="GO" id="GO:0016887">
    <property type="term" value="F:ATP hydrolysis activity"/>
    <property type="evidence" value="ECO:0007669"/>
    <property type="project" value="RHEA"/>
</dbReference>
<feature type="binding site" evidence="14">
    <location>
        <position position="93"/>
    </location>
    <ligand>
        <name>ATP</name>
        <dbReference type="ChEBI" id="CHEBI:30616"/>
    </ligand>
</feature>
<dbReference type="InterPro" id="IPR023405">
    <property type="entry name" value="Topo_IA_core_domain"/>
</dbReference>
<dbReference type="InterPro" id="IPR013826">
    <property type="entry name" value="Topo_IA_cen_sub3"/>
</dbReference>
<keyword evidence="9 14" id="KW-0799">Topoisomerase</keyword>
<dbReference type="OrthoDB" id="30963at2157"/>
<dbReference type="CDD" id="cd00186">
    <property type="entry name" value="TOP1Ac"/>
    <property type="match status" value="1"/>
</dbReference>
<reference evidence="20 21" key="1">
    <citation type="submission" date="2018-05" db="EMBL/GenBank/DDBJ databases">
        <title>Complete Genome Sequences of Extremely Thermoacidophilic, Metal-Mobilizing Type-Strain Members of the Archaeal Family Sulfolobaceae: Acidianus brierleyi DSM-1651T, Acidianus sulfidivorans DSM-18786T, Metallosphaera hakonensis DSM-7519T, and Metallosphaera prunae DSM-10039T.</title>
        <authorList>
            <person name="Counts J.A."/>
            <person name="Kelly R.M."/>
        </authorList>
    </citation>
    <scope>NUCLEOTIDE SEQUENCE [LARGE SCALE GENOMIC DNA]</scope>
    <source>
        <strain evidence="20 21">HO1-1</strain>
    </source>
</reference>
<dbReference type="GO" id="GO:0006260">
    <property type="term" value="P:DNA replication"/>
    <property type="evidence" value="ECO:0007669"/>
    <property type="project" value="UniProtKB-UniRule"/>
</dbReference>
<dbReference type="InterPro" id="IPR006171">
    <property type="entry name" value="TOPRIM_dom"/>
</dbReference>
<organism evidence="20 21">
    <name type="scientific">Metallosphaera hakonensis JCM 8857 = DSM 7519</name>
    <dbReference type="NCBI Taxonomy" id="1293036"/>
    <lineage>
        <taxon>Archaea</taxon>
        <taxon>Thermoproteota</taxon>
        <taxon>Thermoprotei</taxon>
        <taxon>Sulfolobales</taxon>
        <taxon>Sulfolobaceae</taxon>
        <taxon>Metallosphaera</taxon>
    </lineage>
</organism>
<comment type="domain">
    <text evidence="14">Introduction of positive supercoils requires the cooperation of both domains. The helicase-like domain probably does not directly unwind DNA, but more likely acts by driving ATP-dependent conformational changes within the whole enzyme. A beta hairpin in the 'latch' region of the N-terminal domain plays a regulatory role in the enzyme, repressing topoisomerase activity in the absence of ATP and preventing the enzyme from acting as an ATP-independent relaxing enzyme; it also helps to coordinate nucleotide hydrolysis by the ATPase domain with the supercoiling activity of the topoisomerase domain.</text>
</comment>
<dbReference type="Pfam" id="PF17915">
    <property type="entry name" value="zf_Rg"/>
    <property type="match status" value="1"/>
</dbReference>
<dbReference type="Pfam" id="PF00270">
    <property type="entry name" value="DEAD"/>
    <property type="match status" value="1"/>
</dbReference>
<evidence type="ECO:0000256" key="9">
    <source>
        <dbReference type="ARBA" id="ARBA00023029"/>
    </source>
</evidence>
<evidence type="ECO:0000259" key="16">
    <source>
        <dbReference type="PROSITE" id="PS50880"/>
    </source>
</evidence>
<dbReference type="HAMAP" id="MF_01125">
    <property type="entry name" value="Reverse_gyrase"/>
    <property type="match status" value="1"/>
</dbReference>
<dbReference type="Gene3D" id="3.40.50.300">
    <property type="entry name" value="P-loop containing nucleotide triphosphate hydrolases"/>
    <property type="match status" value="3"/>
</dbReference>
<dbReference type="GO" id="GO:0160097">
    <property type="term" value="F:reverse gyrase activity"/>
    <property type="evidence" value="ECO:0007669"/>
    <property type="project" value="UniProtKB-UniRule"/>
</dbReference>
<comment type="subunit">
    <text evidence="2 14">Monomer.</text>
</comment>
<comment type="function">
    <text evidence="15">Modifies the topological state of DNA by introducing positive supercoils in an ATP-dependent process, increasing the linking number in steps of +1. Binds to single-stranded DNA, transiently cleaves and then rejoins the ends, introducing a positive supercoil in the process. The scissile phosphodiester is attacked by the catalytic tyrosine of the enzyme, resulting in the formation of a DNA-(5'-phosphotyrosyl)-enzyme intermediate. Involved in rewinding DNA strands in regions of the chromosome that have opened up to allow replication, transcription, DNA repair and/or for DNA protection.</text>
</comment>
<comment type="miscellaneous">
    <text evidence="14">This enzyme is the only unique feature of hyperthermophilic bacteria/archaea known and seems to be essential for adaptation to life at high temperatures. It may play a role in stabilization of DNA at high temperatures.</text>
</comment>
<dbReference type="AlphaFoldDB" id="A0A2U9IVP6"/>
<evidence type="ECO:0000259" key="18">
    <source>
        <dbReference type="PROSITE" id="PS52036"/>
    </source>
</evidence>
<feature type="domain" description="Topo IA-type catalytic" evidence="19">
    <location>
        <begin position="751"/>
        <end position="1142"/>
    </location>
</feature>
<feature type="region of interest" description="Topoisomerase I" evidence="14">
    <location>
        <begin position="569"/>
        <end position="1149"/>
    </location>
</feature>
<dbReference type="SMART" id="SM00487">
    <property type="entry name" value="DEXDc"/>
    <property type="match status" value="1"/>
</dbReference>